<dbReference type="Gene3D" id="1.50.10.100">
    <property type="entry name" value="Chondroitin AC/alginate lyase"/>
    <property type="match status" value="1"/>
</dbReference>
<dbReference type="PANTHER" id="PTHR38045">
    <property type="entry name" value="CHROMOSOME 1, WHOLE GENOME SHOTGUN SEQUENCE"/>
    <property type="match status" value="1"/>
</dbReference>
<evidence type="ECO:0000313" key="3">
    <source>
        <dbReference type="EMBL" id="EDY95174.1"/>
    </source>
</evidence>
<proteinExistence type="predicted"/>
<dbReference type="eggNOG" id="COG4225">
    <property type="taxonomic scope" value="Bacteria"/>
</dbReference>
<dbReference type="Gene3D" id="2.70.98.70">
    <property type="match status" value="1"/>
</dbReference>
<evidence type="ECO:0000259" key="2">
    <source>
        <dbReference type="Pfam" id="PF07940"/>
    </source>
</evidence>
<evidence type="ECO:0000313" key="4">
    <source>
        <dbReference type="Proteomes" id="UP000003452"/>
    </source>
</evidence>
<dbReference type="AlphaFoldDB" id="B5CZW0"/>
<dbReference type="InterPro" id="IPR012480">
    <property type="entry name" value="Hepar_II_III_C"/>
</dbReference>
<reference evidence="3 4" key="1">
    <citation type="submission" date="2008-08" db="EMBL/GenBank/DDBJ databases">
        <title>Draft genome sequence of Bacteroides plebeius (DSM 17135).</title>
        <authorList>
            <person name="Sudarsanam P."/>
            <person name="Ley R."/>
            <person name="Guruge J."/>
            <person name="Turnbaugh P.J."/>
            <person name="Mahowald M."/>
            <person name="Liep D."/>
            <person name="Gordon J."/>
        </authorList>
    </citation>
    <scope>NUCLEOTIDE SEQUENCE [LARGE SCALE GENOMIC DNA]</scope>
    <source>
        <strain evidence="4">DSM 17135 / JCM 12973 / M2</strain>
    </source>
</reference>
<dbReference type="HOGENOM" id="CLU_008982_0_0_10"/>
<name>B5CZW0_PHOPM</name>
<dbReference type="GO" id="GO:0030313">
    <property type="term" value="C:cell envelope"/>
    <property type="evidence" value="ECO:0007669"/>
    <property type="project" value="UniProtKB-SubCell"/>
</dbReference>
<dbReference type="InterPro" id="IPR008929">
    <property type="entry name" value="Chondroitin_lyas"/>
</dbReference>
<dbReference type="GO" id="GO:0016829">
    <property type="term" value="F:lyase activity"/>
    <property type="evidence" value="ECO:0007669"/>
    <property type="project" value="InterPro"/>
</dbReference>
<protein>
    <submittedName>
        <fullName evidence="3">Heparinase II/III-like protein</fullName>
    </submittedName>
</protein>
<sequence>MNKIQSFIFKIGKVCTLFLILWITIPAFGYVPSAHPRLLFSKVEEKEVKKLIKKDPLARELASFLKEKADSMVVLPQLTYDLNKYGNILYTSRAYVTRLGTLSLAYRLYGEQKYLDAVNNTLLWICDYKDWDPAHFLDTAEMTTAVAIAYDWLFDALPESTRQKVKESIYKNAISIVLHEYEKGGPGSWAKRETNWNVVCNTGMTLGTLAVAEDYPKETATILENAARYMPNCLKHFAPDGVCYEGPAYWGYTNSYLSLYLKAVSDNGGDQGGIGELPGVSRTALFYKRTLTPSGQRFNFGNASTEEVMNTPAFFFFSRKYQQPEVAEWFRKEIEKTIKQNQPIHQLFFLSLPWFNPASPTQNENIPSLEVYHNSINDLVVLNGNRKEKGSVFLVAKGGLPNQAHQQMDCGTFIIESNSVCWTEDLGADDYALPGFWDGKPGGDRWKYFRNNNFSHNTLNIDRQPQYANGKAFVCEENTHTAQPYARLDLSEVYKVQAHKALRKFTLVNDHTIEVEDEVALRNTSSTVFWTAATKADVTINGSVAQLQKDGKVFYFRILSPEGATFHTYPAYNTYPGEKPIKGITMLEIACPAQGGKAKITVEMSSKNNSNSFN</sequence>
<dbReference type="RefSeq" id="WP_007557736.1">
    <property type="nucleotide sequence ID" value="NZ_DS990118.1"/>
</dbReference>
<comment type="subcellular location">
    <subcellularLocation>
        <location evidence="1">Cell envelope</location>
    </subcellularLocation>
</comment>
<dbReference type="OrthoDB" id="175534at2"/>
<dbReference type="Proteomes" id="UP000003452">
    <property type="component" value="Unassembled WGS sequence"/>
</dbReference>
<gene>
    <name evidence="3" type="ORF">BACPLE_02279</name>
</gene>
<evidence type="ECO:0000256" key="1">
    <source>
        <dbReference type="ARBA" id="ARBA00004196"/>
    </source>
</evidence>
<reference evidence="3 4" key="2">
    <citation type="submission" date="2008-08" db="EMBL/GenBank/DDBJ databases">
        <authorList>
            <person name="Fulton L."/>
            <person name="Clifton S."/>
            <person name="Fulton B."/>
            <person name="Xu J."/>
            <person name="Minx P."/>
            <person name="Pepin K.H."/>
            <person name="Johnson M."/>
            <person name="Thiruvilangam P."/>
            <person name="Bhonagiri V."/>
            <person name="Nash W.E."/>
            <person name="Mardis E.R."/>
            <person name="Wilson R.K."/>
        </authorList>
    </citation>
    <scope>NUCLEOTIDE SEQUENCE [LARGE SCALE GENOMIC DNA]</scope>
    <source>
        <strain evidence="4">DSM 17135 / JCM 12973 / M2</strain>
    </source>
</reference>
<comment type="caution">
    <text evidence="3">The sequence shown here is derived from an EMBL/GenBank/DDBJ whole genome shotgun (WGS) entry which is preliminary data.</text>
</comment>
<organism evidence="3 4">
    <name type="scientific">Phocaeicola plebeius (strain DSM 17135 / JCM 12973 / CCUG 54634 / M2)</name>
    <name type="common">Bacteroides plebeius</name>
    <dbReference type="NCBI Taxonomy" id="484018"/>
    <lineage>
        <taxon>Bacteria</taxon>
        <taxon>Pseudomonadati</taxon>
        <taxon>Bacteroidota</taxon>
        <taxon>Bacteroidia</taxon>
        <taxon>Bacteroidales</taxon>
        <taxon>Bacteroidaceae</taxon>
        <taxon>Phocaeicola</taxon>
    </lineage>
</organism>
<dbReference type="EMBL" id="ABQC02000020">
    <property type="protein sequence ID" value="EDY95174.1"/>
    <property type="molecule type" value="Genomic_DNA"/>
</dbReference>
<accession>B5CZW0</accession>
<feature type="domain" description="Heparinase II/III-like C-terminal" evidence="2">
    <location>
        <begin position="389"/>
        <end position="553"/>
    </location>
</feature>
<dbReference type="Pfam" id="PF07940">
    <property type="entry name" value="Hepar_II_III_C"/>
    <property type="match status" value="1"/>
</dbReference>
<dbReference type="SUPFAM" id="SSF48230">
    <property type="entry name" value="Chondroitin AC/alginate lyase"/>
    <property type="match status" value="1"/>
</dbReference>
<dbReference type="PANTHER" id="PTHR38045:SF1">
    <property type="entry name" value="HEPARINASE II_III-LIKE PROTEIN"/>
    <property type="match status" value="1"/>
</dbReference>
<dbReference type="GeneID" id="43183081"/>